<protein>
    <recommendedName>
        <fullName evidence="1 4">Thymidylate synthase</fullName>
        <shortName evidence="4">TS</shortName>
        <shortName evidence="4">TSase</shortName>
        <ecNumber evidence="1 4">2.1.1.45</ecNumber>
    </recommendedName>
</protein>
<organism evidence="6 7">
    <name type="scientific">Candidatus Roizmanbacteria bacterium RIFCSPHIGHO2_12_FULL_41_11</name>
    <dbReference type="NCBI Taxonomy" id="1802052"/>
    <lineage>
        <taxon>Bacteria</taxon>
        <taxon>Candidatus Roizmaniibacteriota</taxon>
    </lineage>
</organism>
<dbReference type="EMBL" id="MGAC01000025">
    <property type="protein sequence ID" value="OGK37969.1"/>
    <property type="molecule type" value="Genomic_DNA"/>
</dbReference>
<feature type="active site" description="Nucleophile" evidence="4">
    <location>
        <position position="192"/>
    </location>
</feature>
<evidence type="ECO:0000256" key="3">
    <source>
        <dbReference type="ARBA" id="ARBA00022679"/>
    </source>
</evidence>
<dbReference type="EC" id="2.1.1.45" evidence="1 4"/>
<dbReference type="Proteomes" id="UP000176803">
    <property type="component" value="Unassembled WGS sequence"/>
</dbReference>
<comment type="subcellular location">
    <subcellularLocation>
        <location evidence="4">Cytoplasm</location>
    </subcellularLocation>
</comment>
<dbReference type="GO" id="GO:0032259">
    <property type="term" value="P:methylation"/>
    <property type="evidence" value="ECO:0007669"/>
    <property type="project" value="UniProtKB-KW"/>
</dbReference>
<comment type="similarity">
    <text evidence="4">Belongs to the thymidylate synthase family. Bacterial-type ThyA subfamily.</text>
</comment>
<feature type="domain" description="Thymidylate synthase/dCMP hydroxymethylase" evidence="5">
    <location>
        <begin position="9"/>
        <end position="310"/>
    </location>
</feature>
<evidence type="ECO:0000256" key="4">
    <source>
        <dbReference type="HAMAP-Rule" id="MF_00008"/>
    </source>
</evidence>
<dbReference type="HAMAP" id="MF_00008">
    <property type="entry name" value="Thymidy_synth_bact"/>
    <property type="match status" value="1"/>
</dbReference>
<proteinExistence type="inferred from homology"/>
<comment type="caution">
    <text evidence="6">The sequence shown here is derived from an EMBL/GenBank/DDBJ whole genome shotgun (WGS) entry which is preliminary data.</text>
</comment>
<dbReference type="AlphaFoldDB" id="A0A1F7I3J9"/>
<feature type="binding site" description="in other chain" evidence="4">
    <location>
        <begin position="253"/>
        <end position="255"/>
    </location>
    <ligand>
        <name>dUMP</name>
        <dbReference type="ChEBI" id="CHEBI:246422"/>
        <note>ligand shared between dimeric partners</note>
    </ligand>
</feature>
<keyword evidence="4" id="KW-0963">Cytoplasm</keyword>
<evidence type="ECO:0000256" key="2">
    <source>
        <dbReference type="ARBA" id="ARBA00022603"/>
    </source>
</evidence>
<name>A0A1F7I3J9_9BACT</name>
<gene>
    <name evidence="4" type="primary">thyA</name>
    <name evidence="6" type="ORF">A3F03_00820</name>
</gene>
<dbReference type="Pfam" id="PF00303">
    <property type="entry name" value="Thymidylat_synt"/>
    <property type="match status" value="1"/>
</dbReference>
<dbReference type="GO" id="GO:0004799">
    <property type="term" value="F:thymidylate synthase activity"/>
    <property type="evidence" value="ECO:0007669"/>
    <property type="project" value="UniProtKB-UniRule"/>
</dbReference>
<dbReference type="PRINTS" id="PR00108">
    <property type="entry name" value="THYMDSNTHASE"/>
</dbReference>
<comment type="pathway">
    <text evidence="4">Pyrimidine metabolism; dTTP biosynthesis.</text>
</comment>
<dbReference type="NCBIfam" id="TIGR03284">
    <property type="entry name" value="thym_sym"/>
    <property type="match status" value="1"/>
</dbReference>
<dbReference type="SUPFAM" id="SSF55831">
    <property type="entry name" value="Thymidylate synthase/dCMP hydroxymethylase"/>
    <property type="match status" value="1"/>
</dbReference>
<dbReference type="PANTHER" id="PTHR11548">
    <property type="entry name" value="THYMIDYLATE SYNTHASE 1"/>
    <property type="match status" value="1"/>
</dbReference>
<dbReference type="UniPathway" id="UPA00575"/>
<dbReference type="InterPro" id="IPR023451">
    <property type="entry name" value="Thymidate_synth/dCMP_Mease_dom"/>
</dbReference>
<comment type="function">
    <text evidence="4">Catalyzes the reductive methylation of 2'-deoxyuridine-5'-monophosphate (dUMP) to 2'-deoxythymidine-5'-monophosphate (dTMP) while utilizing 5,10-methylenetetrahydrofolate (mTHF) as the methyl donor and reductant in the reaction, yielding dihydrofolate (DHF) as a by-product. This enzymatic reaction provides an intracellular de novo source of dTMP, an essential precursor for DNA biosynthesis.</text>
</comment>
<dbReference type="GO" id="GO:0006231">
    <property type="term" value="P:dTMP biosynthetic process"/>
    <property type="evidence" value="ECO:0007669"/>
    <property type="project" value="UniProtKB-UniRule"/>
</dbReference>
<feature type="binding site" evidence="4">
    <location>
        <position position="215"/>
    </location>
    <ligand>
        <name>(6R)-5,10-methylene-5,6,7,8-tetrahydrofolate</name>
        <dbReference type="ChEBI" id="CHEBI:15636"/>
    </ligand>
</feature>
<evidence type="ECO:0000259" key="5">
    <source>
        <dbReference type="Pfam" id="PF00303"/>
    </source>
</evidence>
<comment type="caution">
    <text evidence="4">Lacks conserved residue(s) required for the propagation of feature annotation.</text>
</comment>
<comment type="subunit">
    <text evidence="4">Homodimer.</text>
</comment>
<feature type="binding site" description="in other chain" evidence="4">
    <location>
        <begin position="212"/>
        <end position="215"/>
    </location>
    <ligand>
        <name>dUMP</name>
        <dbReference type="ChEBI" id="CHEBI:246422"/>
        <note>ligand shared between dimeric partners</note>
    </ligand>
</feature>
<dbReference type="CDD" id="cd00351">
    <property type="entry name" value="TS_Pyrimidine_HMase"/>
    <property type="match status" value="1"/>
</dbReference>
<dbReference type="PANTHER" id="PTHR11548:SF9">
    <property type="entry name" value="THYMIDYLATE SYNTHASE"/>
    <property type="match status" value="1"/>
</dbReference>
<keyword evidence="3 4" id="KW-0808">Transferase</keyword>
<reference evidence="6 7" key="1">
    <citation type="journal article" date="2016" name="Nat. Commun.">
        <title>Thousands of microbial genomes shed light on interconnected biogeochemical processes in an aquifer system.</title>
        <authorList>
            <person name="Anantharaman K."/>
            <person name="Brown C.T."/>
            <person name="Hug L.A."/>
            <person name="Sharon I."/>
            <person name="Castelle C.J."/>
            <person name="Probst A.J."/>
            <person name="Thomas B.C."/>
            <person name="Singh A."/>
            <person name="Wilkins M.J."/>
            <person name="Karaoz U."/>
            <person name="Brodie E.L."/>
            <person name="Williams K.H."/>
            <person name="Hubbard S.S."/>
            <person name="Banfield J.F."/>
        </authorList>
    </citation>
    <scope>NUCLEOTIDE SEQUENCE [LARGE SCALE GENOMIC DNA]</scope>
</reference>
<dbReference type="InterPro" id="IPR000398">
    <property type="entry name" value="Thymidylate_synthase"/>
</dbReference>
<keyword evidence="2 4" id="KW-0489">Methyltransferase</keyword>
<keyword evidence="4" id="KW-0545">Nucleotide biosynthesis</keyword>
<accession>A0A1F7I3J9</accession>
<dbReference type="Gene3D" id="3.30.572.10">
    <property type="entry name" value="Thymidylate synthase/dCMP hydroxymethylase domain"/>
    <property type="match status" value="1"/>
</dbReference>
<comment type="catalytic activity">
    <reaction evidence="4">
        <text>dUMP + (6R)-5,10-methylene-5,6,7,8-tetrahydrofolate = 7,8-dihydrofolate + dTMP</text>
        <dbReference type="Rhea" id="RHEA:12104"/>
        <dbReference type="ChEBI" id="CHEBI:15636"/>
        <dbReference type="ChEBI" id="CHEBI:57451"/>
        <dbReference type="ChEBI" id="CHEBI:63528"/>
        <dbReference type="ChEBI" id="CHEBI:246422"/>
        <dbReference type="EC" id="2.1.1.45"/>
    </reaction>
</comment>
<dbReference type="InterPro" id="IPR045097">
    <property type="entry name" value="Thymidate_synth/dCMP_Mease"/>
</dbReference>
<dbReference type="GO" id="GO:0006235">
    <property type="term" value="P:dTTP biosynthetic process"/>
    <property type="evidence" value="ECO:0007669"/>
    <property type="project" value="UniProtKB-UniRule"/>
</dbReference>
<feature type="binding site" description="in other chain" evidence="4">
    <location>
        <position position="223"/>
    </location>
    <ligand>
        <name>dUMP</name>
        <dbReference type="ChEBI" id="CHEBI:246422"/>
        <note>ligand shared between dimeric partners</note>
    </ligand>
</feature>
<sequence length="334" mass="39210">MLKTHPEYQYLNLLQEALEHGVKKIDRGTNIALYSLFGRQTRYDLSCGFPLLTTKRVYWKGVVHELFWFMSGQTNIKYLVDNNVHIWDEYPYKQYKSKVKSQKSKVITKDEFIQKINADDNFAEKWGHLPRIYGEMWRRWPTRSTRTIDQLQWVIRELKDDPDAKNLLVTSWNPEYLYTMAEKKDTSYFPICHNMYQISQRAGKLSLQLYQRSSDLFLGVPFNIASYALLTIILARITGYAPGEFIHTFGDVHIYANHLEQVKEQLTRKPRLFPKVILDPKVKTLDDFHPDLVSLQNYQPYPPIKAELTVAGGYYQNTSLKLKTQSSKPKLKAL</sequence>
<evidence type="ECO:0000313" key="6">
    <source>
        <dbReference type="EMBL" id="OGK37969.1"/>
    </source>
</evidence>
<dbReference type="GO" id="GO:0005829">
    <property type="term" value="C:cytosol"/>
    <property type="evidence" value="ECO:0007669"/>
    <property type="project" value="TreeGrafter"/>
</dbReference>
<dbReference type="NCBIfam" id="NF002496">
    <property type="entry name" value="PRK01827.1-2"/>
    <property type="match status" value="1"/>
</dbReference>
<evidence type="ECO:0000256" key="1">
    <source>
        <dbReference type="ARBA" id="ARBA00011947"/>
    </source>
</evidence>
<dbReference type="InterPro" id="IPR036926">
    <property type="entry name" value="Thymidate_synth/dCMP_Mease_sf"/>
</dbReference>
<evidence type="ECO:0000313" key="7">
    <source>
        <dbReference type="Proteomes" id="UP000176803"/>
    </source>
</evidence>